<dbReference type="Pfam" id="PF00752">
    <property type="entry name" value="XPG_N"/>
    <property type="match status" value="1"/>
</dbReference>
<evidence type="ECO:0000259" key="2">
    <source>
        <dbReference type="SMART" id="SM00485"/>
    </source>
</evidence>
<dbReference type="PANTHER" id="PTHR11081:SF59">
    <property type="entry name" value="FI23547P1"/>
    <property type="match status" value="1"/>
</dbReference>
<dbReference type="Pfam" id="PF00867">
    <property type="entry name" value="XPG_I"/>
    <property type="match status" value="1"/>
</dbReference>
<dbReference type="SMART" id="SM00485">
    <property type="entry name" value="XPGN"/>
    <property type="match status" value="1"/>
</dbReference>
<proteinExistence type="predicted"/>
<evidence type="ECO:0000259" key="1">
    <source>
        <dbReference type="SMART" id="SM00484"/>
    </source>
</evidence>
<dbReference type="GO" id="GO:0009555">
    <property type="term" value="P:pollen development"/>
    <property type="evidence" value="ECO:0007669"/>
    <property type="project" value="TreeGrafter"/>
</dbReference>
<evidence type="ECO:0000313" key="4">
    <source>
        <dbReference type="Proteomes" id="UP001188597"/>
    </source>
</evidence>
<dbReference type="PANTHER" id="PTHR11081">
    <property type="entry name" value="FLAP ENDONUCLEASE FAMILY MEMBER"/>
    <property type="match status" value="1"/>
</dbReference>
<accession>A0AA89ARY4</accession>
<feature type="non-terminal residue" evidence="3">
    <location>
        <position position="1"/>
    </location>
</feature>
<feature type="domain" description="XPG N-terminal" evidence="2">
    <location>
        <begin position="69"/>
        <end position="164"/>
    </location>
</feature>
<comment type="caution">
    <text evidence="3">The sequence shown here is derived from an EMBL/GenBank/DDBJ whole genome shotgun (WGS) entry which is preliminary data.</text>
</comment>
<dbReference type="SMART" id="SM00484">
    <property type="entry name" value="XPGI"/>
    <property type="match status" value="1"/>
</dbReference>
<dbReference type="CDD" id="cd09869">
    <property type="entry name" value="PIN_GEN1"/>
    <property type="match status" value="1"/>
</dbReference>
<dbReference type="InterPro" id="IPR029060">
    <property type="entry name" value="PIN-like_dom_sf"/>
</dbReference>
<sequence length="249" mass="27960">MVEASLVAQKPTRGQAHLTALKYGAFEKYATRSLVFFFTIEKGAKERDFQSLAITTSIVDFAREREREMGVSGHFWDLLKPYAKNEGPDFLRDKRVAVDLSYWIVQQETAVKTHIRNPHIRLTFFRTINLFAKFGAFPVFVVDGTPSPLKSQARIAWFFRLSGIESLSLVVAEEGVSVERNGAFQKCVKEGVELLELLGMPVLKARGEAEALCAQLNREGQVHACITADSDSFLFGAECTIKHIRPNCK</sequence>
<dbReference type="PRINTS" id="PR00853">
    <property type="entry name" value="XPGRADSUPER"/>
</dbReference>
<reference evidence="3" key="1">
    <citation type="submission" date="2022-12" db="EMBL/GenBank/DDBJ databases">
        <title>Draft genome assemblies for two species of Escallonia (Escalloniales).</title>
        <authorList>
            <person name="Chanderbali A."/>
            <person name="Dervinis C."/>
            <person name="Anghel I."/>
            <person name="Soltis D."/>
            <person name="Soltis P."/>
            <person name="Zapata F."/>
        </authorList>
    </citation>
    <scope>NUCLEOTIDE SEQUENCE</scope>
    <source>
        <strain evidence="3">UCBG64.0493</strain>
        <tissue evidence="3">Leaf</tissue>
    </source>
</reference>
<dbReference type="AlphaFoldDB" id="A0AA89ARY4"/>
<evidence type="ECO:0008006" key="5">
    <source>
        <dbReference type="Google" id="ProtNLM"/>
    </source>
</evidence>
<dbReference type="SUPFAM" id="SSF88723">
    <property type="entry name" value="PIN domain-like"/>
    <property type="match status" value="1"/>
</dbReference>
<dbReference type="InterPro" id="IPR006084">
    <property type="entry name" value="XPG/Rad2"/>
</dbReference>
<name>A0AA89ARY4_9ASTE</name>
<evidence type="ECO:0000313" key="3">
    <source>
        <dbReference type="EMBL" id="KAK3012058.1"/>
    </source>
</evidence>
<dbReference type="InterPro" id="IPR006085">
    <property type="entry name" value="XPG_DNA_repair_N"/>
</dbReference>
<protein>
    <recommendedName>
        <fullName evidence="5">XPG-I domain-containing protein</fullName>
    </recommendedName>
</protein>
<organism evidence="3 4">
    <name type="scientific">Escallonia herrerae</name>
    <dbReference type="NCBI Taxonomy" id="1293975"/>
    <lineage>
        <taxon>Eukaryota</taxon>
        <taxon>Viridiplantae</taxon>
        <taxon>Streptophyta</taxon>
        <taxon>Embryophyta</taxon>
        <taxon>Tracheophyta</taxon>
        <taxon>Spermatophyta</taxon>
        <taxon>Magnoliopsida</taxon>
        <taxon>eudicotyledons</taxon>
        <taxon>Gunneridae</taxon>
        <taxon>Pentapetalae</taxon>
        <taxon>asterids</taxon>
        <taxon>campanulids</taxon>
        <taxon>Escalloniales</taxon>
        <taxon>Escalloniaceae</taxon>
        <taxon>Escallonia</taxon>
    </lineage>
</organism>
<dbReference type="Gene3D" id="3.40.50.1010">
    <property type="entry name" value="5'-nuclease"/>
    <property type="match status" value="1"/>
</dbReference>
<dbReference type="InterPro" id="IPR006086">
    <property type="entry name" value="XPG-I_dom"/>
</dbReference>
<gene>
    <name evidence="3" type="ORF">RJ639_011593</name>
</gene>
<keyword evidence="4" id="KW-1185">Reference proteome</keyword>
<dbReference type="GO" id="GO:0017108">
    <property type="term" value="F:5'-flap endonuclease activity"/>
    <property type="evidence" value="ECO:0007669"/>
    <property type="project" value="TreeGrafter"/>
</dbReference>
<dbReference type="EMBL" id="JAVXUP010001403">
    <property type="protein sequence ID" value="KAK3012058.1"/>
    <property type="molecule type" value="Genomic_DNA"/>
</dbReference>
<feature type="domain" description="XPG-I" evidence="1">
    <location>
        <begin position="196"/>
        <end position="249"/>
    </location>
</feature>
<dbReference type="Proteomes" id="UP001188597">
    <property type="component" value="Unassembled WGS sequence"/>
</dbReference>